<dbReference type="GeneID" id="45657923"/>
<feature type="transmembrane region" description="Helical" evidence="1">
    <location>
        <begin position="16"/>
        <end position="37"/>
    </location>
</feature>
<comment type="caution">
    <text evidence="2">The sequence shown here is derived from an EMBL/GenBank/DDBJ whole genome shotgun (WGS) entry which is preliminary data.</text>
</comment>
<keyword evidence="1" id="KW-1133">Transmembrane helix</keyword>
<gene>
    <name evidence="2" type="ORF">EP164_12305</name>
</gene>
<dbReference type="Proteomes" id="UP000307592">
    <property type="component" value="Unassembled WGS sequence"/>
</dbReference>
<dbReference type="EMBL" id="SBIJ01000018">
    <property type="protein sequence ID" value="TNH43313.1"/>
    <property type="molecule type" value="Genomic_DNA"/>
</dbReference>
<name>A0A5C4RGY9_PHOLU</name>
<dbReference type="RefSeq" id="WP_049584984.1">
    <property type="nucleotide sequence ID" value="NZ_CAWOQH010000090.1"/>
</dbReference>
<dbReference type="AlphaFoldDB" id="A0A5C4RGY9"/>
<sequence length="73" mass="8221">MALVNVLGYEHQCNSFAHWLVLLIPAAHSVYSILYSAKHGWAYAHESVLLLEFDPAPNNSEKLKKKIAKSDKI</sequence>
<accession>A0A5C4RGY9</accession>
<evidence type="ECO:0000313" key="3">
    <source>
        <dbReference type="Proteomes" id="UP000307592"/>
    </source>
</evidence>
<reference evidence="2 3" key="1">
    <citation type="submission" date="2019-01" db="EMBL/GenBank/DDBJ databases">
        <title>Draft genome assembly of Photorhabdus luminescens subsp. sonorensis Caborca.</title>
        <authorList>
            <person name="Duong D.A."/>
            <person name="Espinosa-Artiles P."/>
            <person name="Orozco R.A."/>
            <person name="Molnar I."/>
            <person name="Stock P."/>
        </authorList>
    </citation>
    <scope>NUCLEOTIDE SEQUENCE [LARGE SCALE GENOMIC DNA]</scope>
    <source>
        <strain evidence="2 3">Caborca</strain>
    </source>
</reference>
<evidence type="ECO:0000313" key="2">
    <source>
        <dbReference type="EMBL" id="TNH43313.1"/>
    </source>
</evidence>
<proteinExistence type="predicted"/>
<keyword evidence="1" id="KW-0812">Transmembrane</keyword>
<protein>
    <submittedName>
        <fullName evidence="2">Uncharacterized protein</fullName>
    </submittedName>
</protein>
<keyword evidence="1" id="KW-0472">Membrane</keyword>
<organism evidence="2 3">
    <name type="scientific">Photorhabdus luminescens subsp. sonorensis</name>
    <dbReference type="NCBI Taxonomy" id="1173677"/>
    <lineage>
        <taxon>Bacteria</taxon>
        <taxon>Pseudomonadati</taxon>
        <taxon>Pseudomonadota</taxon>
        <taxon>Gammaproteobacteria</taxon>
        <taxon>Enterobacterales</taxon>
        <taxon>Morganellaceae</taxon>
        <taxon>Photorhabdus</taxon>
    </lineage>
</organism>
<evidence type="ECO:0000256" key="1">
    <source>
        <dbReference type="SAM" id="Phobius"/>
    </source>
</evidence>